<feature type="chain" id="PRO_5042258118" description="GH16 domain-containing protein" evidence="1">
    <location>
        <begin position="19"/>
        <end position="361"/>
    </location>
</feature>
<dbReference type="Pfam" id="PF26113">
    <property type="entry name" value="GH16_XgeA"/>
    <property type="match status" value="1"/>
</dbReference>
<sequence length="361" mass="39035">MRIGNVLACASVVAVARAATWSLKDTYSGDDYMSKFDYFTDKDPTNGLVVYENEETAKSLNLTYVDNNGNFVLRTDTVQQRSEGRPSVRLQSQATYENAVIMLQVSHYPTGCAVWPAFWTVTSNITQWPTGGEIDILENVNDQYPSDLVSVHVKDRCSVSGTNQTGTTAFSSCYAYDNENSGCRIETNNTNTATAGSSFNSKGGGVVAMQRDFSSGGQGIRVWIWDNSESMPSDVSKPGNTVDPDQWGTPAANFGRLSCEGGGDAADLFDAHKIVFDITLCGDWAGNAYSLNAQCPSKYQSCANQVGESGSSFDDAYWTVKNLYVYETGDSSSSSAASRSSPRYAPYAFGATLIILTVLLL</sequence>
<evidence type="ECO:0000259" key="2">
    <source>
        <dbReference type="PROSITE" id="PS51762"/>
    </source>
</evidence>
<keyword evidence="4" id="KW-1185">Reference proteome</keyword>
<organism evidence="3 4">
    <name type="scientific">Malassezia psittaci</name>
    <dbReference type="NCBI Taxonomy" id="1821823"/>
    <lineage>
        <taxon>Eukaryota</taxon>
        <taxon>Fungi</taxon>
        <taxon>Dikarya</taxon>
        <taxon>Basidiomycota</taxon>
        <taxon>Ustilaginomycotina</taxon>
        <taxon>Malasseziomycetes</taxon>
        <taxon>Malasseziales</taxon>
        <taxon>Malasseziaceae</taxon>
        <taxon>Malassezia</taxon>
    </lineage>
</organism>
<reference evidence="3" key="1">
    <citation type="submission" date="2023-02" db="EMBL/GenBank/DDBJ databases">
        <title>Mating type loci evolution in Malassezia.</title>
        <authorList>
            <person name="Coelho M.A."/>
        </authorList>
    </citation>
    <scope>NUCLEOTIDE SEQUENCE</scope>
    <source>
        <strain evidence="3">CBS 14136</strain>
    </source>
</reference>
<dbReference type="InterPro" id="IPR050546">
    <property type="entry name" value="Glycosyl_Hydrlase_16"/>
</dbReference>
<dbReference type="SUPFAM" id="SSF49899">
    <property type="entry name" value="Concanavalin A-like lectins/glucanases"/>
    <property type="match status" value="1"/>
</dbReference>
<dbReference type="InterPro" id="IPR013320">
    <property type="entry name" value="ConA-like_dom_sf"/>
</dbReference>
<protein>
    <recommendedName>
        <fullName evidence="2">GH16 domain-containing protein</fullName>
    </recommendedName>
</protein>
<gene>
    <name evidence="3" type="ORF">MPSI1_001636</name>
</gene>
<dbReference type="EMBL" id="CP118376">
    <property type="protein sequence ID" value="WFD42985.1"/>
    <property type="molecule type" value="Genomic_DNA"/>
</dbReference>
<dbReference type="Gene3D" id="2.60.120.200">
    <property type="match status" value="1"/>
</dbReference>
<keyword evidence="1" id="KW-0732">Signal</keyword>
<dbReference type="Proteomes" id="UP001214628">
    <property type="component" value="Chromosome 2"/>
</dbReference>
<dbReference type="AlphaFoldDB" id="A0AAF0F5Z4"/>
<dbReference type="GO" id="GO:0004553">
    <property type="term" value="F:hydrolase activity, hydrolyzing O-glycosyl compounds"/>
    <property type="evidence" value="ECO:0007669"/>
    <property type="project" value="InterPro"/>
</dbReference>
<dbReference type="InterPro" id="IPR000757">
    <property type="entry name" value="Beta-glucanase-like"/>
</dbReference>
<evidence type="ECO:0000313" key="3">
    <source>
        <dbReference type="EMBL" id="WFD42985.1"/>
    </source>
</evidence>
<feature type="domain" description="GH16" evidence="2">
    <location>
        <begin position="19"/>
        <end position="293"/>
    </location>
</feature>
<evidence type="ECO:0000313" key="4">
    <source>
        <dbReference type="Proteomes" id="UP001214628"/>
    </source>
</evidence>
<dbReference type="PROSITE" id="PS51762">
    <property type="entry name" value="GH16_2"/>
    <property type="match status" value="1"/>
</dbReference>
<accession>A0AAF0F5Z4</accession>
<name>A0AAF0F5Z4_9BASI</name>
<dbReference type="PANTHER" id="PTHR10963:SF24">
    <property type="entry name" value="GLYCOSIDASE C21B10.07-RELATED"/>
    <property type="match status" value="1"/>
</dbReference>
<dbReference type="GO" id="GO:0009251">
    <property type="term" value="P:glucan catabolic process"/>
    <property type="evidence" value="ECO:0007669"/>
    <property type="project" value="TreeGrafter"/>
</dbReference>
<evidence type="ECO:0000256" key="1">
    <source>
        <dbReference type="SAM" id="SignalP"/>
    </source>
</evidence>
<feature type="signal peptide" evidence="1">
    <location>
        <begin position="1"/>
        <end position="18"/>
    </location>
</feature>
<proteinExistence type="predicted"/>
<dbReference type="PANTHER" id="PTHR10963">
    <property type="entry name" value="GLYCOSYL HYDROLASE-RELATED"/>
    <property type="match status" value="1"/>
</dbReference>